<feature type="site" description="Catalytically relevant" evidence="6">
    <location>
        <position position="171"/>
    </location>
</feature>
<evidence type="ECO:0000313" key="10">
    <source>
        <dbReference type="EMBL" id="MBN8659831.1"/>
    </source>
</evidence>
<evidence type="ECO:0000256" key="6">
    <source>
        <dbReference type="PIRSR" id="PIRSR004692-3"/>
    </source>
</evidence>
<keyword evidence="2" id="KW-0677">Repeat</keyword>
<dbReference type="PROSITE" id="PS51464">
    <property type="entry name" value="SIS"/>
    <property type="match status" value="1"/>
</dbReference>
<dbReference type="NCBIfam" id="TIGR00393">
    <property type="entry name" value="kpsF"/>
    <property type="match status" value="1"/>
</dbReference>
<accession>A0A8J7PBQ9</accession>
<feature type="site" description="Catalytically relevant" evidence="6">
    <location>
        <position position="78"/>
    </location>
</feature>
<dbReference type="InterPro" id="IPR001347">
    <property type="entry name" value="SIS_dom"/>
</dbReference>
<dbReference type="Pfam" id="PF01380">
    <property type="entry name" value="SIS"/>
    <property type="match status" value="1"/>
</dbReference>
<keyword evidence="10" id="KW-0413">Isomerase</keyword>
<dbReference type="InterPro" id="IPR046342">
    <property type="entry name" value="CBS_dom_sf"/>
</dbReference>
<feature type="domain" description="CBS" evidence="8">
    <location>
        <begin position="228"/>
        <end position="286"/>
    </location>
</feature>
<feature type="binding site" evidence="5">
    <location>
        <position position="101"/>
    </location>
    <ligand>
        <name>Zn(2+)</name>
        <dbReference type="ChEBI" id="CHEBI:29105"/>
    </ligand>
</feature>
<dbReference type="GO" id="GO:0019146">
    <property type="term" value="F:arabinose-5-phosphate isomerase activity"/>
    <property type="evidence" value="ECO:0007669"/>
    <property type="project" value="UniProtKB-ARBA"/>
</dbReference>
<dbReference type="GO" id="GO:1901135">
    <property type="term" value="P:carbohydrate derivative metabolic process"/>
    <property type="evidence" value="ECO:0007669"/>
    <property type="project" value="InterPro"/>
</dbReference>
<evidence type="ECO:0000259" key="9">
    <source>
        <dbReference type="PROSITE" id="PS51464"/>
    </source>
</evidence>
<protein>
    <submittedName>
        <fullName evidence="10">KpsF/GutQ family sugar-phosphate isomerase</fullName>
    </submittedName>
</protein>
<dbReference type="PROSITE" id="PS51371">
    <property type="entry name" value="CBS"/>
    <property type="match status" value="2"/>
</dbReference>
<dbReference type="PIRSF" id="PIRSF004692">
    <property type="entry name" value="KdsD_KpsF"/>
    <property type="match status" value="1"/>
</dbReference>
<dbReference type="InterPro" id="IPR004800">
    <property type="entry name" value="KdsD/KpsF-type"/>
</dbReference>
<evidence type="ECO:0000256" key="3">
    <source>
        <dbReference type="ARBA" id="ARBA00023122"/>
    </source>
</evidence>
<dbReference type="Pfam" id="PF00571">
    <property type="entry name" value="CBS"/>
    <property type="match status" value="2"/>
</dbReference>
<proteinExistence type="inferred from homology"/>
<sequence length="348" mass="37214">MNQFDLEVGQVFSASPSDPDEAKPETVELSLIEYGAQVLQDEAEAILRIKDRLAPSFEHAIELLVECTGKVVVTGMGKSGHIATKIAATFASTGTPAFFVHPAELRHGDFGMLDSRDLVIALSSSGETQEIKLVLEPIKRTGLKLIALTGNMQSTLARYADVVLDVSVDKEACPLNLAPTSSTTAALAMGDALAMTLMAVKGIAPEDFARSHPGGSLGQKLITVESIMRSGVDVPIVSLNAAYEAVLEEITAKKLGFTAVCEDDGKLRGVITDGDLRRSISKYRESVFEKCARDIMTTSPKTISSQSLAVEALKLMEKYSIADLLIVDHATRPVGLIDLKDLLRAGVI</sequence>
<dbReference type="Gene3D" id="3.40.50.10490">
    <property type="entry name" value="Glucose-6-phosphate isomerase like protein, domain 1"/>
    <property type="match status" value="1"/>
</dbReference>
<dbReference type="PANTHER" id="PTHR42745:SF1">
    <property type="entry name" value="ARABINOSE 5-PHOSPHATE ISOMERASE KDSD"/>
    <property type="match status" value="1"/>
</dbReference>
<comment type="caution">
    <text evidence="10">The sequence shown here is derived from an EMBL/GenBank/DDBJ whole genome shotgun (WGS) entry which is preliminary data.</text>
</comment>
<dbReference type="CDD" id="cd05014">
    <property type="entry name" value="SIS_Kpsf"/>
    <property type="match status" value="1"/>
</dbReference>
<dbReference type="SUPFAM" id="SSF53697">
    <property type="entry name" value="SIS domain"/>
    <property type="match status" value="1"/>
</dbReference>
<evidence type="ECO:0000313" key="11">
    <source>
        <dbReference type="Proteomes" id="UP000664277"/>
    </source>
</evidence>
<dbReference type="PANTHER" id="PTHR42745">
    <property type="match status" value="1"/>
</dbReference>
<keyword evidence="5" id="KW-0479">Metal-binding</keyword>
<evidence type="ECO:0000256" key="1">
    <source>
        <dbReference type="ARBA" id="ARBA00008165"/>
    </source>
</evidence>
<dbReference type="InterPro" id="IPR046348">
    <property type="entry name" value="SIS_dom_sf"/>
</dbReference>
<evidence type="ECO:0000256" key="5">
    <source>
        <dbReference type="PIRSR" id="PIRSR004692-2"/>
    </source>
</evidence>
<gene>
    <name evidence="10" type="ORF">J0M35_05675</name>
</gene>
<name>A0A8J7PBQ9_9BACT</name>
<dbReference type="GO" id="GO:0005975">
    <property type="term" value="P:carbohydrate metabolic process"/>
    <property type="evidence" value="ECO:0007669"/>
    <property type="project" value="InterPro"/>
</dbReference>
<feature type="site" description="Catalytically relevant" evidence="6">
    <location>
        <position position="130"/>
    </location>
</feature>
<dbReference type="CDD" id="cd04604">
    <property type="entry name" value="CBS_pair_SIS_assoc"/>
    <property type="match status" value="1"/>
</dbReference>
<evidence type="ECO:0000256" key="4">
    <source>
        <dbReference type="PIRNR" id="PIRNR004692"/>
    </source>
</evidence>
<dbReference type="Proteomes" id="UP000664277">
    <property type="component" value="Unassembled WGS sequence"/>
</dbReference>
<evidence type="ECO:0000259" key="8">
    <source>
        <dbReference type="PROSITE" id="PS51371"/>
    </source>
</evidence>
<organism evidence="10 11">
    <name type="scientific">Candidatus Obscuribacter phosphatis</name>
    <dbReference type="NCBI Taxonomy" id="1906157"/>
    <lineage>
        <taxon>Bacteria</taxon>
        <taxon>Bacillati</taxon>
        <taxon>Candidatus Melainabacteria</taxon>
        <taxon>Candidatus Obscuribacterales</taxon>
        <taxon>Candidatus Obscuribacteraceae</taxon>
        <taxon>Candidatus Obscuribacter</taxon>
    </lineage>
</organism>
<dbReference type="SMART" id="SM00116">
    <property type="entry name" value="CBS"/>
    <property type="match status" value="2"/>
</dbReference>
<dbReference type="GO" id="GO:0097367">
    <property type="term" value="F:carbohydrate derivative binding"/>
    <property type="evidence" value="ECO:0007669"/>
    <property type="project" value="InterPro"/>
</dbReference>
<dbReference type="InterPro" id="IPR050986">
    <property type="entry name" value="GutQ/KpsF_isomerases"/>
</dbReference>
<evidence type="ECO:0000256" key="7">
    <source>
        <dbReference type="PROSITE-ProRule" id="PRU00703"/>
    </source>
</evidence>
<feature type="site" description="Catalytically relevant" evidence="6">
    <location>
        <position position="212"/>
    </location>
</feature>
<keyword evidence="3 7" id="KW-0129">CBS domain</keyword>
<dbReference type="AlphaFoldDB" id="A0A8J7PBQ9"/>
<dbReference type="GO" id="GO:0046872">
    <property type="term" value="F:metal ion binding"/>
    <property type="evidence" value="ECO:0007669"/>
    <property type="project" value="UniProtKB-KW"/>
</dbReference>
<keyword evidence="5" id="KW-0862">Zinc</keyword>
<dbReference type="InterPro" id="IPR035474">
    <property type="entry name" value="SIS_Kpsf"/>
</dbReference>
<evidence type="ECO:0000256" key="2">
    <source>
        <dbReference type="ARBA" id="ARBA00022737"/>
    </source>
</evidence>
<feature type="domain" description="SIS" evidence="9">
    <location>
        <begin position="60"/>
        <end position="203"/>
    </location>
</feature>
<dbReference type="Gene3D" id="3.10.580.10">
    <property type="entry name" value="CBS-domain"/>
    <property type="match status" value="1"/>
</dbReference>
<dbReference type="FunFam" id="3.40.50.10490:FF:000011">
    <property type="entry name" value="Arabinose 5-phosphate isomerase"/>
    <property type="match status" value="1"/>
</dbReference>
<reference evidence="10" key="1">
    <citation type="submission" date="2021-02" db="EMBL/GenBank/DDBJ databases">
        <title>Genome-Resolved Metagenomics of a Microbial Community Performing Photosynthetic Biological Nutrient Removal.</title>
        <authorList>
            <person name="Mcdaniel E.A."/>
        </authorList>
    </citation>
    <scope>NUCLEOTIDE SEQUENCE</scope>
    <source>
        <strain evidence="10">UWPOB_OBS1</strain>
    </source>
</reference>
<comment type="similarity">
    <text evidence="1 4">Belongs to the SIS family. GutQ/KpsF subfamily.</text>
</comment>
<dbReference type="EMBL" id="JAFLCK010000005">
    <property type="protein sequence ID" value="MBN8659831.1"/>
    <property type="molecule type" value="Genomic_DNA"/>
</dbReference>
<dbReference type="InterPro" id="IPR000644">
    <property type="entry name" value="CBS_dom"/>
</dbReference>
<feature type="domain" description="CBS" evidence="8">
    <location>
        <begin position="296"/>
        <end position="348"/>
    </location>
</feature>